<dbReference type="InterPro" id="IPR004105">
    <property type="entry name" value="CheA-like_dim"/>
</dbReference>
<feature type="modified residue" description="Phosphohistidine" evidence="11">
    <location>
        <position position="46"/>
    </location>
</feature>
<dbReference type="PANTHER" id="PTHR43395">
    <property type="entry name" value="SENSOR HISTIDINE KINASE CHEA"/>
    <property type="match status" value="1"/>
</dbReference>
<evidence type="ECO:0000256" key="12">
    <source>
        <dbReference type="SAM" id="MobiDB-lite"/>
    </source>
</evidence>
<evidence type="ECO:0000256" key="9">
    <source>
        <dbReference type="ARBA" id="ARBA00022840"/>
    </source>
</evidence>
<evidence type="ECO:0000256" key="10">
    <source>
        <dbReference type="ARBA" id="ARBA00023012"/>
    </source>
</evidence>
<keyword evidence="5 11" id="KW-0597">Phosphoprotein</keyword>
<dbReference type="InterPro" id="IPR051315">
    <property type="entry name" value="Bact_Chemotaxis_CheA"/>
</dbReference>
<dbReference type="SUPFAM" id="SSF47226">
    <property type="entry name" value="Histidine-containing phosphotransfer domain, HPT domain"/>
    <property type="match status" value="1"/>
</dbReference>
<feature type="compositionally biased region" description="Polar residues" evidence="12">
    <location>
        <begin position="268"/>
        <end position="278"/>
    </location>
</feature>
<evidence type="ECO:0000256" key="1">
    <source>
        <dbReference type="ARBA" id="ARBA00000085"/>
    </source>
</evidence>
<dbReference type="InterPro" id="IPR035891">
    <property type="entry name" value="CheY-binding_CheA"/>
</dbReference>
<sequence>METSQYLEMFLDEGREHLQAVNDNLLKLEKYPHDFNLVEAIFRSAHTLKGMAATMGFEDIAALTHQMENILDKIRNNKLPISTEVIDITFLAIEYLEEMVNSIGEGSDGKKDVTSIIEHLANVGNGGNPSQTDQVLEKEDEPIIELDNYQITVVTQAVEQGYHAFLITIRLIEECLLKGVRAYMVFEILDNQGEIIKTIPVVDELEEGNFERDFTFAFLSQKTADEIKDLIWNVSEIENVDISNLSRVTKANENKNSNNESDAEKTHNNFNGKKSISPSSKTIRVSLARIDHLMNLFEEMVIDRSRLTELAKKIENQALTETVEHTTRISGEMQDLILTMRMVQVEQVFNRFPRMVRGLAKDLGKEIELKIIGADTELDRTVIDELGDPLVHLIRNSVDHGIEAPSKRIELGKPAKGKLILRAFHSGNHVFIEIEDDGAGINRDKVEAKAIEQDLITSEQARNLTDDKIHQLILASGFSTNDKVSDISGRGVGLDVVKNTIESLGGEISIKSQQGKGSEFSIQLPLTLSILAALLIKVQGETYAIPLSSIVETVLLEKEQIMYAHGQIVMDFRGKIIPLISLKEFFAVPSKNEGKKQQHAVVLVSKGENITGLIVDSFLGQREVVLKSLGNYLKDVYAISGATILGDGRVSLIIDPNALIK</sequence>
<proteinExistence type="predicted"/>
<dbReference type="PRINTS" id="PR00344">
    <property type="entry name" value="BCTRLSENSOR"/>
</dbReference>
<dbReference type="SMART" id="SM00260">
    <property type="entry name" value="CheW"/>
    <property type="match status" value="1"/>
</dbReference>
<dbReference type="PANTHER" id="PTHR43395:SF1">
    <property type="entry name" value="CHEMOTAXIS PROTEIN CHEA"/>
    <property type="match status" value="1"/>
</dbReference>
<dbReference type="CDD" id="cd16916">
    <property type="entry name" value="HATPase_CheA-like"/>
    <property type="match status" value="1"/>
</dbReference>
<reference evidence="16 17" key="1">
    <citation type="submission" date="2021-03" db="EMBL/GenBank/DDBJ databases">
        <title>Genomic Encyclopedia of Type Strains, Phase IV (KMG-IV): sequencing the most valuable type-strain genomes for metagenomic binning, comparative biology and taxonomic classification.</title>
        <authorList>
            <person name="Goeker M."/>
        </authorList>
    </citation>
    <scope>NUCLEOTIDE SEQUENCE [LARGE SCALE GENOMIC DNA]</scope>
    <source>
        <strain evidence="16 17">DSM 25790</strain>
    </source>
</reference>
<keyword evidence="17" id="KW-1185">Reference proteome</keyword>
<feature type="domain" description="CheW-like" evidence="14">
    <location>
        <begin position="530"/>
        <end position="661"/>
    </location>
</feature>
<dbReference type="SMART" id="SM01231">
    <property type="entry name" value="H-kinase_dim"/>
    <property type="match status" value="1"/>
</dbReference>
<dbReference type="CDD" id="cd00088">
    <property type="entry name" value="HPT"/>
    <property type="match status" value="1"/>
</dbReference>
<dbReference type="Proteomes" id="UP001519294">
    <property type="component" value="Unassembled WGS sequence"/>
</dbReference>
<evidence type="ECO:0000256" key="3">
    <source>
        <dbReference type="ARBA" id="ARBA00021495"/>
    </source>
</evidence>
<dbReference type="Pfam" id="PF02518">
    <property type="entry name" value="HATPase_c"/>
    <property type="match status" value="1"/>
</dbReference>
<organism evidence="16 17">
    <name type="scientific">Virgibacillus alimentarius</name>
    <dbReference type="NCBI Taxonomy" id="698769"/>
    <lineage>
        <taxon>Bacteria</taxon>
        <taxon>Bacillati</taxon>
        <taxon>Bacillota</taxon>
        <taxon>Bacilli</taxon>
        <taxon>Bacillales</taxon>
        <taxon>Bacillaceae</taxon>
        <taxon>Virgibacillus</taxon>
    </lineage>
</organism>
<dbReference type="Pfam" id="PF07194">
    <property type="entry name" value="P2"/>
    <property type="match status" value="1"/>
</dbReference>
<dbReference type="PROSITE" id="PS50894">
    <property type="entry name" value="HPT"/>
    <property type="match status" value="1"/>
</dbReference>
<evidence type="ECO:0000259" key="13">
    <source>
        <dbReference type="PROSITE" id="PS50109"/>
    </source>
</evidence>
<dbReference type="SUPFAM" id="SSF47384">
    <property type="entry name" value="Homodimeric domain of signal transducing histidine kinase"/>
    <property type="match status" value="1"/>
</dbReference>
<keyword evidence="9" id="KW-0067">ATP-binding</keyword>
<feature type="region of interest" description="Disordered" evidence="12">
    <location>
        <begin position="251"/>
        <end position="278"/>
    </location>
</feature>
<dbReference type="InterPro" id="IPR003594">
    <property type="entry name" value="HATPase_dom"/>
</dbReference>
<dbReference type="CDD" id="cd00731">
    <property type="entry name" value="CheA_reg"/>
    <property type="match status" value="1"/>
</dbReference>
<dbReference type="Gene3D" id="3.30.565.10">
    <property type="entry name" value="Histidine kinase-like ATPase, C-terminal domain"/>
    <property type="match status" value="1"/>
</dbReference>
<dbReference type="GO" id="GO:0004673">
    <property type="term" value="F:protein histidine kinase activity"/>
    <property type="evidence" value="ECO:0007669"/>
    <property type="project" value="UniProtKB-EC"/>
</dbReference>
<comment type="catalytic activity">
    <reaction evidence="1">
        <text>ATP + protein L-histidine = ADP + protein N-phospho-L-histidine.</text>
        <dbReference type="EC" id="2.7.13.3"/>
    </reaction>
</comment>
<feature type="domain" description="HPt" evidence="15">
    <location>
        <begin position="1"/>
        <end position="103"/>
    </location>
</feature>
<keyword evidence="4" id="KW-0145">Chemotaxis</keyword>
<evidence type="ECO:0000256" key="5">
    <source>
        <dbReference type="ARBA" id="ARBA00022553"/>
    </source>
</evidence>
<keyword evidence="7" id="KW-0547">Nucleotide-binding</keyword>
<dbReference type="SUPFAM" id="SSF55874">
    <property type="entry name" value="ATPase domain of HSP90 chaperone/DNA topoisomerase II/histidine kinase"/>
    <property type="match status" value="1"/>
</dbReference>
<accession>A0ABS4S8M3</accession>
<dbReference type="InterPro" id="IPR004358">
    <property type="entry name" value="Sig_transdc_His_kin-like_C"/>
</dbReference>
<dbReference type="InterPro" id="IPR005467">
    <property type="entry name" value="His_kinase_dom"/>
</dbReference>
<dbReference type="SUPFAM" id="SSF50341">
    <property type="entry name" value="CheW-like"/>
    <property type="match status" value="1"/>
</dbReference>
<evidence type="ECO:0000313" key="16">
    <source>
        <dbReference type="EMBL" id="MBP2257847.1"/>
    </source>
</evidence>
<dbReference type="InterPro" id="IPR002545">
    <property type="entry name" value="CheW-lke_dom"/>
</dbReference>
<evidence type="ECO:0000256" key="4">
    <source>
        <dbReference type="ARBA" id="ARBA00022500"/>
    </source>
</evidence>
<evidence type="ECO:0000313" key="17">
    <source>
        <dbReference type="Proteomes" id="UP001519294"/>
    </source>
</evidence>
<evidence type="ECO:0000256" key="8">
    <source>
        <dbReference type="ARBA" id="ARBA00022777"/>
    </source>
</evidence>
<evidence type="ECO:0000256" key="7">
    <source>
        <dbReference type="ARBA" id="ARBA00022741"/>
    </source>
</evidence>
<evidence type="ECO:0000256" key="11">
    <source>
        <dbReference type="PROSITE-ProRule" id="PRU00110"/>
    </source>
</evidence>
<dbReference type="SMART" id="SM00387">
    <property type="entry name" value="HATPase_c"/>
    <property type="match status" value="1"/>
</dbReference>
<name>A0ABS4S8M3_9BACI</name>
<evidence type="ECO:0000256" key="2">
    <source>
        <dbReference type="ARBA" id="ARBA00012438"/>
    </source>
</evidence>
<dbReference type="Gene3D" id="2.30.30.40">
    <property type="entry name" value="SH3 Domains"/>
    <property type="match status" value="1"/>
</dbReference>
<dbReference type="PROSITE" id="PS50851">
    <property type="entry name" value="CHEW"/>
    <property type="match status" value="1"/>
</dbReference>
<dbReference type="SMART" id="SM00073">
    <property type="entry name" value="HPT"/>
    <property type="match status" value="1"/>
</dbReference>
<dbReference type="Gene3D" id="1.10.287.560">
    <property type="entry name" value="Histidine kinase CheA-like, homodimeric domain"/>
    <property type="match status" value="1"/>
</dbReference>
<dbReference type="Pfam" id="PF01584">
    <property type="entry name" value="CheW"/>
    <property type="match status" value="1"/>
</dbReference>
<dbReference type="EC" id="2.7.13.3" evidence="2"/>
<dbReference type="Pfam" id="PF02895">
    <property type="entry name" value="H-kinase_dim"/>
    <property type="match status" value="1"/>
</dbReference>
<gene>
    <name evidence="16" type="ORF">J2Z81_001801</name>
</gene>
<dbReference type="EMBL" id="JAGIKX010000015">
    <property type="protein sequence ID" value="MBP2257847.1"/>
    <property type="molecule type" value="Genomic_DNA"/>
</dbReference>
<keyword evidence="6 16" id="KW-0808">Transferase</keyword>
<dbReference type="Gene3D" id="1.20.120.160">
    <property type="entry name" value="HPT domain"/>
    <property type="match status" value="1"/>
</dbReference>
<evidence type="ECO:0000259" key="15">
    <source>
        <dbReference type="PROSITE" id="PS50894"/>
    </source>
</evidence>
<dbReference type="InterPro" id="IPR036061">
    <property type="entry name" value="CheW-like_dom_sf"/>
</dbReference>
<keyword evidence="8 16" id="KW-0418">Kinase</keyword>
<dbReference type="InterPro" id="IPR036097">
    <property type="entry name" value="HisK_dim/P_sf"/>
</dbReference>
<dbReference type="Pfam" id="PF01627">
    <property type="entry name" value="Hpt"/>
    <property type="match status" value="1"/>
</dbReference>
<dbReference type="InterPro" id="IPR037006">
    <property type="entry name" value="CheA-like_homodim_sf"/>
</dbReference>
<dbReference type="SUPFAM" id="SSF55052">
    <property type="entry name" value="CheY-binding domain of CheA"/>
    <property type="match status" value="1"/>
</dbReference>
<keyword evidence="10" id="KW-0902">Two-component regulatory system</keyword>
<dbReference type="PROSITE" id="PS50109">
    <property type="entry name" value="HIS_KIN"/>
    <property type="match status" value="1"/>
</dbReference>
<dbReference type="InterPro" id="IPR008207">
    <property type="entry name" value="Sig_transdc_His_kin_Hpt_dom"/>
</dbReference>
<evidence type="ECO:0000256" key="6">
    <source>
        <dbReference type="ARBA" id="ARBA00022679"/>
    </source>
</evidence>
<feature type="domain" description="Histidine kinase" evidence="13">
    <location>
        <begin position="278"/>
        <end position="528"/>
    </location>
</feature>
<comment type="caution">
    <text evidence="16">The sequence shown here is derived from an EMBL/GenBank/DDBJ whole genome shotgun (WGS) entry which is preliminary data.</text>
</comment>
<dbReference type="InterPro" id="IPR010808">
    <property type="entry name" value="CheA_P2-bd"/>
</dbReference>
<dbReference type="Gene3D" id="3.30.70.1110">
    <property type="entry name" value="Histidine kinase CheA-like, P2 response regulator-binding domain"/>
    <property type="match status" value="1"/>
</dbReference>
<protein>
    <recommendedName>
        <fullName evidence="3">Chemotaxis protein CheA</fullName>
        <ecNumber evidence="2">2.7.13.3</ecNumber>
    </recommendedName>
</protein>
<dbReference type="RefSeq" id="WP_226371194.1">
    <property type="nucleotide sequence ID" value="NZ_JAGIKX010000015.1"/>
</dbReference>
<evidence type="ECO:0000259" key="14">
    <source>
        <dbReference type="PROSITE" id="PS50851"/>
    </source>
</evidence>
<dbReference type="InterPro" id="IPR037052">
    <property type="entry name" value="CheA-like_P2_sf"/>
</dbReference>
<dbReference type="InterPro" id="IPR036641">
    <property type="entry name" value="HPT_dom_sf"/>
</dbReference>
<dbReference type="InterPro" id="IPR036890">
    <property type="entry name" value="HATPase_C_sf"/>
</dbReference>